<evidence type="ECO:0000256" key="4">
    <source>
        <dbReference type="ARBA" id="ARBA00023125"/>
    </source>
</evidence>
<dbReference type="OrthoDB" id="9790442at2"/>
<dbReference type="GO" id="GO:0005829">
    <property type="term" value="C:cytosol"/>
    <property type="evidence" value="ECO:0007669"/>
    <property type="project" value="TreeGrafter"/>
</dbReference>
<evidence type="ECO:0000256" key="6">
    <source>
        <dbReference type="PROSITE-ProRule" id="PRU00169"/>
    </source>
</evidence>
<dbReference type="Pfam" id="PF00486">
    <property type="entry name" value="Trans_reg_C"/>
    <property type="match status" value="1"/>
</dbReference>
<evidence type="ECO:0000256" key="7">
    <source>
        <dbReference type="PROSITE-ProRule" id="PRU01091"/>
    </source>
</evidence>
<dbReference type="Gene3D" id="1.10.10.10">
    <property type="entry name" value="Winged helix-like DNA-binding domain superfamily/Winged helix DNA-binding domain"/>
    <property type="match status" value="1"/>
</dbReference>
<dbReference type="InterPro" id="IPR001789">
    <property type="entry name" value="Sig_transdc_resp-reg_receiver"/>
</dbReference>
<evidence type="ECO:0000313" key="11">
    <source>
        <dbReference type="Proteomes" id="UP000000271"/>
    </source>
</evidence>
<keyword evidence="1 6" id="KW-0597">Phosphoprotein</keyword>
<evidence type="ECO:0000256" key="1">
    <source>
        <dbReference type="ARBA" id="ARBA00022553"/>
    </source>
</evidence>
<reference evidence="10" key="1">
    <citation type="submission" date="2009-10" db="EMBL/GenBank/DDBJ databases">
        <title>Complete sequence of Bacillus selenitireducens MLS10.</title>
        <authorList>
            <consortium name="US DOE Joint Genome Institute"/>
            <person name="Lucas S."/>
            <person name="Copeland A."/>
            <person name="Lapidus A."/>
            <person name="Glavina del Rio T."/>
            <person name="Dalin E."/>
            <person name="Tice H."/>
            <person name="Bruce D."/>
            <person name="Goodwin L."/>
            <person name="Pitluck S."/>
            <person name="Sims D."/>
            <person name="Brettin T."/>
            <person name="Detter J.C."/>
            <person name="Han C."/>
            <person name="Larimer F."/>
            <person name="Land M."/>
            <person name="Hauser L."/>
            <person name="Kyrpides N."/>
            <person name="Ovchinnikova G."/>
            <person name="Stolz J."/>
        </authorList>
    </citation>
    <scope>NUCLEOTIDE SEQUENCE [LARGE SCALE GENOMIC DNA]</scope>
    <source>
        <strain evidence="10">MLS10</strain>
    </source>
</reference>
<dbReference type="GO" id="GO:0032993">
    <property type="term" value="C:protein-DNA complex"/>
    <property type="evidence" value="ECO:0007669"/>
    <property type="project" value="TreeGrafter"/>
</dbReference>
<dbReference type="CDD" id="cd17574">
    <property type="entry name" value="REC_OmpR"/>
    <property type="match status" value="1"/>
</dbReference>
<dbReference type="EMBL" id="CP001791">
    <property type="protein sequence ID" value="ADH98997.1"/>
    <property type="molecule type" value="Genomic_DNA"/>
</dbReference>
<evidence type="ECO:0000259" key="9">
    <source>
        <dbReference type="PROSITE" id="PS51755"/>
    </source>
</evidence>
<keyword evidence="4 7" id="KW-0238">DNA-binding</keyword>
<dbReference type="STRING" id="439292.Bsel_1485"/>
<dbReference type="Gene3D" id="6.10.250.690">
    <property type="match status" value="1"/>
</dbReference>
<organism evidence="10 11">
    <name type="scientific">Bacillus selenitireducens (strain ATCC 700615 / DSM 15326 / MLS10)</name>
    <dbReference type="NCBI Taxonomy" id="439292"/>
    <lineage>
        <taxon>Bacteria</taxon>
        <taxon>Bacillati</taxon>
        <taxon>Bacillota</taxon>
        <taxon>Bacilli</taxon>
        <taxon>Bacillales</taxon>
        <taxon>Bacillaceae</taxon>
        <taxon>Salisediminibacterium</taxon>
    </lineage>
</organism>
<dbReference type="PANTHER" id="PTHR48111">
    <property type="entry name" value="REGULATOR OF RPOS"/>
    <property type="match status" value="1"/>
</dbReference>
<dbReference type="RefSeq" id="WP_013172421.1">
    <property type="nucleotide sequence ID" value="NC_014219.1"/>
</dbReference>
<feature type="modified residue" description="4-aspartylphosphate" evidence="6">
    <location>
        <position position="56"/>
    </location>
</feature>
<proteinExistence type="predicted"/>
<feature type="DNA-binding region" description="OmpR/PhoB-type" evidence="7">
    <location>
        <begin position="132"/>
        <end position="229"/>
    </location>
</feature>
<dbReference type="GO" id="GO:0006355">
    <property type="term" value="P:regulation of DNA-templated transcription"/>
    <property type="evidence" value="ECO:0007669"/>
    <property type="project" value="InterPro"/>
</dbReference>
<dbReference type="InterPro" id="IPR039420">
    <property type="entry name" value="WalR-like"/>
</dbReference>
<dbReference type="InterPro" id="IPR011006">
    <property type="entry name" value="CheY-like_superfamily"/>
</dbReference>
<gene>
    <name evidence="10" type="ordered locus">Bsel_1485</name>
</gene>
<dbReference type="SUPFAM" id="SSF52172">
    <property type="entry name" value="CheY-like"/>
    <property type="match status" value="1"/>
</dbReference>
<feature type="domain" description="OmpR/PhoB-type" evidence="9">
    <location>
        <begin position="132"/>
        <end position="229"/>
    </location>
</feature>
<dbReference type="SMART" id="SM00862">
    <property type="entry name" value="Trans_reg_C"/>
    <property type="match status" value="1"/>
</dbReference>
<dbReference type="SMART" id="SM00448">
    <property type="entry name" value="REC"/>
    <property type="match status" value="1"/>
</dbReference>
<dbReference type="InterPro" id="IPR036388">
    <property type="entry name" value="WH-like_DNA-bd_sf"/>
</dbReference>
<sequence>MENNQYTILIADDEQDMVDFLSDYIEDEGYKAVQAANGQEMLDIVNQRKVDLVLLDVMMPEMDGMEALRELRTSRRIPVIMVTAKSDENDRVEGLRSGADDYIVKPFSPKELLARIEAQIRRNYGYNDDESKEELQYKSIKVNLNSRKVFIDGEAVSLTRKEFDLLVHFMKHPEQVFNREQLLDHVWGVNYTTGGHRTVDTHMKTMRFKMGSGGDYFRTVYGVGYVLEDGEGR</sequence>
<evidence type="ECO:0000256" key="5">
    <source>
        <dbReference type="ARBA" id="ARBA00023163"/>
    </source>
</evidence>
<dbReference type="InterPro" id="IPR001867">
    <property type="entry name" value="OmpR/PhoB-type_DNA-bd"/>
</dbReference>
<dbReference type="GO" id="GO:0000156">
    <property type="term" value="F:phosphorelay response regulator activity"/>
    <property type="evidence" value="ECO:0007669"/>
    <property type="project" value="TreeGrafter"/>
</dbReference>
<dbReference type="PROSITE" id="PS51755">
    <property type="entry name" value="OMPR_PHOB"/>
    <property type="match status" value="1"/>
</dbReference>
<keyword evidence="2" id="KW-0902">Two-component regulatory system</keyword>
<protein>
    <submittedName>
        <fullName evidence="10">Two component transcriptional regulator, winged helix family</fullName>
    </submittedName>
</protein>
<name>D6XT61_BACIE</name>
<dbReference type="AlphaFoldDB" id="D6XT61"/>
<keyword evidence="11" id="KW-1185">Reference proteome</keyword>
<keyword evidence="5" id="KW-0804">Transcription</keyword>
<dbReference type="KEGG" id="bse:Bsel_1485"/>
<evidence type="ECO:0000256" key="3">
    <source>
        <dbReference type="ARBA" id="ARBA00023015"/>
    </source>
</evidence>
<dbReference type="Gene3D" id="3.40.50.2300">
    <property type="match status" value="1"/>
</dbReference>
<evidence type="ECO:0000259" key="8">
    <source>
        <dbReference type="PROSITE" id="PS50110"/>
    </source>
</evidence>
<evidence type="ECO:0000313" key="10">
    <source>
        <dbReference type="EMBL" id="ADH98997.1"/>
    </source>
</evidence>
<dbReference type="Pfam" id="PF00072">
    <property type="entry name" value="Response_reg"/>
    <property type="match status" value="1"/>
</dbReference>
<dbReference type="Proteomes" id="UP000000271">
    <property type="component" value="Chromosome"/>
</dbReference>
<dbReference type="FunFam" id="3.40.50.2300:FF:000001">
    <property type="entry name" value="DNA-binding response regulator PhoB"/>
    <property type="match status" value="1"/>
</dbReference>
<accession>D6XT61</accession>
<dbReference type="CDD" id="cd00383">
    <property type="entry name" value="trans_reg_C"/>
    <property type="match status" value="1"/>
</dbReference>
<dbReference type="GO" id="GO:0000976">
    <property type="term" value="F:transcription cis-regulatory region binding"/>
    <property type="evidence" value="ECO:0007669"/>
    <property type="project" value="TreeGrafter"/>
</dbReference>
<dbReference type="PROSITE" id="PS50110">
    <property type="entry name" value="RESPONSE_REGULATORY"/>
    <property type="match status" value="1"/>
</dbReference>
<dbReference type="PANTHER" id="PTHR48111:SF1">
    <property type="entry name" value="TWO-COMPONENT RESPONSE REGULATOR ORR33"/>
    <property type="match status" value="1"/>
</dbReference>
<feature type="domain" description="Response regulatory" evidence="8">
    <location>
        <begin position="7"/>
        <end position="120"/>
    </location>
</feature>
<evidence type="ECO:0000256" key="2">
    <source>
        <dbReference type="ARBA" id="ARBA00023012"/>
    </source>
</evidence>
<keyword evidence="3" id="KW-0805">Transcription regulation</keyword>
<dbReference type="eggNOG" id="COG0745">
    <property type="taxonomic scope" value="Bacteria"/>
</dbReference>
<dbReference type="HOGENOM" id="CLU_000445_30_4_9"/>